<dbReference type="InterPro" id="IPR044880">
    <property type="entry name" value="NCX_ion-bd_dom_sf"/>
</dbReference>
<dbReference type="Gene3D" id="1.20.1420.30">
    <property type="entry name" value="NCX, central ion-binding region"/>
    <property type="match status" value="2"/>
</dbReference>
<feature type="region of interest" description="Disordered" evidence="7">
    <location>
        <begin position="280"/>
        <end position="343"/>
    </location>
</feature>
<evidence type="ECO:0000256" key="8">
    <source>
        <dbReference type="SAM" id="Phobius"/>
    </source>
</evidence>
<evidence type="ECO:0000256" key="4">
    <source>
        <dbReference type="ARBA" id="ARBA00022692"/>
    </source>
</evidence>
<feature type="transmembrane region" description="Helical" evidence="8">
    <location>
        <begin position="838"/>
        <end position="856"/>
    </location>
</feature>
<feature type="transmembrane region" description="Helical" evidence="8">
    <location>
        <begin position="967"/>
        <end position="994"/>
    </location>
</feature>
<feature type="region of interest" description="Disordered" evidence="7">
    <location>
        <begin position="571"/>
        <end position="654"/>
    </location>
</feature>
<feature type="domain" description="Sodium/calcium exchanger membrane region" evidence="9">
    <location>
        <begin position="904"/>
        <end position="1064"/>
    </location>
</feature>
<evidence type="ECO:0000256" key="1">
    <source>
        <dbReference type="ARBA" id="ARBA00004141"/>
    </source>
</evidence>
<evidence type="ECO:0000259" key="9">
    <source>
        <dbReference type="Pfam" id="PF01699"/>
    </source>
</evidence>
<comment type="subcellular location">
    <subcellularLocation>
        <location evidence="1">Membrane</location>
        <topology evidence="1">Multi-pass membrane protein</topology>
    </subcellularLocation>
</comment>
<organism evidence="10 11">
    <name type="scientific">Elasticomyces elasticus</name>
    <dbReference type="NCBI Taxonomy" id="574655"/>
    <lineage>
        <taxon>Eukaryota</taxon>
        <taxon>Fungi</taxon>
        <taxon>Dikarya</taxon>
        <taxon>Ascomycota</taxon>
        <taxon>Pezizomycotina</taxon>
        <taxon>Dothideomycetes</taxon>
        <taxon>Dothideomycetidae</taxon>
        <taxon>Mycosphaerellales</taxon>
        <taxon>Teratosphaeriaceae</taxon>
        <taxon>Elasticomyces</taxon>
    </lineage>
</organism>
<feature type="region of interest" description="Disordered" evidence="7">
    <location>
        <begin position="435"/>
        <end position="462"/>
    </location>
</feature>
<dbReference type="Pfam" id="PF01699">
    <property type="entry name" value="Na_Ca_ex"/>
    <property type="match status" value="2"/>
</dbReference>
<dbReference type="PANTHER" id="PTHR12266">
    <property type="entry name" value="NA+/CA2+ K+ INDEPENDENT EXCHANGER"/>
    <property type="match status" value="1"/>
</dbReference>
<feature type="transmembrane region" description="Helical" evidence="8">
    <location>
        <begin position="868"/>
        <end position="889"/>
    </location>
</feature>
<feature type="transmembrane region" description="Helical" evidence="8">
    <location>
        <begin position="182"/>
        <end position="203"/>
    </location>
</feature>
<dbReference type="EMBL" id="JAVRQU010000028">
    <property type="protein sequence ID" value="KAK5689822.1"/>
    <property type="molecule type" value="Genomic_DNA"/>
</dbReference>
<evidence type="ECO:0000256" key="6">
    <source>
        <dbReference type="ARBA" id="ARBA00023136"/>
    </source>
</evidence>
<feature type="compositionally biased region" description="Acidic residues" evidence="7">
    <location>
        <begin position="286"/>
        <end position="302"/>
    </location>
</feature>
<feature type="compositionally biased region" description="Acidic residues" evidence="7">
    <location>
        <begin position="331"/>
        <end position="340"/>
    </location>
</feature>
<feature type="domain" description="Sodium/calcium exchanger membrane region" evidence="9">
    <location>
        <begin position="120"/>
        <end position="258"/>
    </location>
</feature>
<protein>
    <recommendedName>
        <fullName evidence="9">Sodium/calcium exchanger membrane region domain-containing protein</fullName>
    </recommendedName>
</protein>
<feature type="region of interest" description="Disordered" evidence="7">
    <location>
        <begin position="788"/>
        <end position="830"/>
    </location>
</feature>
<comment type="caution">
    <text evidence="10">The sequence shown here is derived from an EMBL/GenBank/DDBJ whole genome shotgun (WGS) entry which is preliminary data.</text>
</comment>
<evidence type="ECO:0000313" key="11">
    <source>
        <dbReference type="Proteomes" id="UP001310594"/>
    </source>
</evidence>
<accession>A0AAN7ZKJ3</accession>
<keyword evidence="6 8" id="KW-0472">Membrane</keyword>
<reference evidence="10" key="1">
    <citation type="submission" date="2023-08" db="EMBL/GenBank/DDBJ databases">
        <title>Black Yeasts Isolated from many extreme environments.</title>
        <authorList>
            <person name="Coleine C."/>
            <person name="Stajich J.E."/>
            <person name="Selbmann L."/>
        </authorList>
    </citation>
    <scope>NUCLEOTIDE SEQUENCE</scope>
    <source>
        <strain evidence="10">CCFEE 5810</strain>
    </source>
</reference>
<dbReference type="GO" id="GO:0008324">
    <property type="term" value="F:monoatomic cation transmembrane transporter activity"/>
    <property type="evidence" value="ECO:0007669"/>
    <property type="project" value="TreeGrafter"/>
</dbReference>
<evidence type="ECO:0000256" key="3">
    <source>
        <dbReference type="ARBA" id="ARBA00022448"/>
    </source>
</evidence>
<evidence type="ECO:0000256" key="2">
    <source>
        <dbReference type="ARBA" id="ARBA00008170"/>
    </source>
</evidence>
<evidence type="ECO:0000256" key="5">
    <source>
        <dbReference type="ARBA" id="ARBA00022989"/>
    </source>
</evidence>
<feature type="transmembrane region" description="Helical" evidence="8">
    <location>
        <begin position="215"/>
        <end position="234"/>
    </location>
</feature>
<feature type="transmembrane region" description="Helical" evidence="8">
    <location>
        <begin position="143"/>
        <end position="162"/>
    </location>
</feature>
<feature type="transmembrane region" description="Helical" evidence="8">
    <location>
        <begin position="901"/>
        <end position="919"/>
    </location>
</feature>
<dbReference type="GO" id="GO:0016020">
    <property type="term" value="C:membrane"/>
    <property type="evidence" value="ECO:0007669"/>
    <property type="project" value="UniProtKB-SubCell"/>
</dbReference>
<feature type="transmembrane region" description="Helical" evidence="8">
    <location>
        <begin position="1051"/>
        <end position="1069"/>
    </location>
</feature>
<comment type="similarity">
    <text evidence="2">Belongs to the Ca(2+):cation antiporter (CaCA) (TC 2.A.19) family.</text>
</comment>
<dbReference type="Proteomes" id="UP001310594">
    <property type="component" value="Unassembled WGS sequence"/>
</dbReference>
<feature type="transmembrane region" description="Helical" evidence="8">
    <location>
        <begin position="926"/>
        <end position="947"/>
    </location>
</feature>
<feature type="transmembrane region" description="Helical" evidence="8">
    <location>
        <begin position="1014"/>
        <end position="1039"/>
    </location>
</feature>
<sequence length="1080" mass="118119">MSIQTSSRKASKSQNRPMKRPSYRAARAFYITLLLGACLAAYAYLKQPYSDQHGLHKRQELGTLQTADEECRLVHRAKDQCAFIKTHCAEDEAGFAAYLDMFYCRLPHAKPVGFAILVAWLGVLFSTIGIAASDFFCINLSTIAAILGMSESMAGVTLLAFGNGSPDVFSTFAAMSTDSGSLAVGELFGAAGFITAVVAGSMALIRPFHVAKKSFIRDVGFFVVAAAFSMVFLWDGRLHLWECISMVAYYVVYVAFVVVWHWWIGRRRRRREKEAAARGHYLPPGDELDAEGEYHDDPEEAEEAARPSMVRGMSVEDWSALEGGGQTPYDDGADEDDEEEARDRWMSELNSNMRLTRPRAHSRKNTISNVRPSLVGALEFQAVLKSLQKSRNIQTIPLHARRYSDDPAFTTAQQQDQMSSTSDPAARPAFQITVDSNGSPAVERPPHLEIPKSAPARTRAVSANDAAGLQIDPDYFGRLSKVPSQESIPEHEVSEFGPPKRVTSSLLDVPGSGHSSQVHSPMSLEVTGPSPRQDASLRLNTDVSVQSEHHLSLPPKSGVFGHFTNQFGGSTMHLIDTDSPQDSPRTVPSARRLPKIVIPREERSRNSTPATSPFPRYHDDMTPLSTRPPSLHLPPPISSPESVPTSQSAEHGQPLKSPVRWWPYNVMPPPGVIISTLFPTIYHWREKTWWEKCLGIVAAPSVFLLTITLPVVENDKDGEVEDTAHKDFSYNSARSKSISGAPGQSIEGLKGVMHESAVEDSHPGSHNHSLSFGTTGLGLGTAGVAVGTEQHHHHHDSAGRGDRHPSFVLDPPARTASPGPMVDPHEEETDEPELWNRWLTIVQLFTAPLLVAFAIWSQSPYDMDRSWIIKTVLICLLVSLVLLIPLLLFSSPTYRPAPFRTLLSLAGFVVSIAWISTIASQVVGALKALAVILNMSHAIMGLTIFAVGNSLGDLVADVTVARLGYPVMALSACFGGPMLNILLGIGLSGSWILIRGADRRHAKHPDRPIQYRSYHIDVSTTLIISGATLLITLVGLLIFVPLNKWVLSRRIGWALIAVWCISTIGNVVVEVTGVGSWGSE</sequence>
<feature type="region of interest" description="Disordered" evidence="7">
    <location>
        <begin position="483"/>
        <end position="535"/>
    </location>
</feature>
<feature type="compositionally biased region" description="Basic and acidic residues" evidence="7">
    <location>
        <begin position="796"/>
        <end position="805"/>
    </location>
</feature>
<dbReference type="InterPro" id="IPR051359">
    <property type="entry name" value="CaCA_antiporter"/>
</dbReference>
<dbReference type="AlphaFoldDB" id="A0AAN7ZKJ3"/>
<proteinExistence type="inferred from homology"/>
<keyword evidence="4 8" id="KW-0812">Transmembrane</keyword>
<dbReference type="GO" id="GO:0006874">
    <property type="term" value="P:intracellular calcium ion homeostasis"/>
    <property type="evidence" value="ECO:0007669"/>
    <property type="project" value="TreeGrafter"/>
</dbReference>
<evidence type="ECO:0000256" key="7">
    <source>
        <dbReference type="SAM" id="MobiDB-lite"/>
    </source>
</evidence>
<feature type="transmembrane region" description="Helical" evidence="8">
    <location>
        <begin position="246"/>
        <end position="264"/>
    </location>
</feature>
<dbReference type="PANTHER" id="PTHR12266:SF0">
    <property type="entry name" value="MITOCHONDRIAL SODIUM_CALCIUM EXCHANGER PROTEIN"/>
    <property type="match status" value="1"/>
</dbReference>
<feature type="transmembrane region" description="Helical" evidence="8">
    <location>
        <begin position="112"/>
        <end position="131"/>
    </location>
</feature>
<dbReference type="InterPro" id="IPR004837">
    <property type="entry name" value="NaCa_Exmemb"/>
</dbReference>
<gene>
    <name evidence="10" type="ORF">LTR97_012581</name>
</gene>
<evidence type="ECO:0000313" key="10">
    <source>
        <dbReference type="EMBL" id="KAK5689822.1"/>
    </source>
</evidence>
<keyword evidence="3" id="KW-0813">Transport</keyword>
<name>A0AAN7ZKJ3_9PEZI</name>
<keyword evidence="5 8" id="KW-1133">Transmembrane helix</keyword>